<comment type="caution">
    <text evidence="2">The sequence shown here is derived from an EMBL/GenBank/DDBJ whole genome shotgun (WGS) entry which is preliminary data.</text>
</comment>
<proteinExistence type="predicted"/>
<accession>A0ABU6EZT9</accession>
<protein>
    <submittedName>
        <fullName evidence="2">Uncharacterized protein</fullName>
    </submittedName>
</protein>
<dbReference type="EMBL" id="JAOZYC010000038">
    <property type="protein sequence ID" value="MEB8337256.1"/>
    <property type="molecule type" value="Genomic_DNA"/>
</dbReference>
<reference evidence="2 3" key="1">
    <citation type="submission" date="2022-10" db="EMBL/GenBank/DDBJ databases">
        <authorList>
            <person name="Xie J."/>
            <person name="Shen N."/>
        </authorList>
    </citation>
    <scope>NUCLEOTIDE SEQUENCE [LARGE SCALE GENOMIC DNA]</scope>
    <source>
        <strain evidence="2 3">YIM65594</strain>
    </source>
</reference>
<keyword evidence="3" id="KW-1185">Reference proteome</keyword>
<evidence type="ECO:0000256" key="1">
    <source>
        <dbReference type="SAM" id="MobiDB-lite"/>
    </source>
</evidence>
<gene>
    <name evidence="2" type="ORF">OKJ99_06960</name>
</gene>
<organism evidence="2 3">
    <name type="scientific">Streptomyces endophyticus</name>
    <dbReference type="NCBI Taxonomy" id="714166"/>
    <lineage>
        <taxon>Bacteria</taxon>
        <taxon>Bacillati</taxon>
        <taxon>Actinomycetota</taxon>
        <taxon>Actinomycetes</taxon>
        <taxon>Kitasatosporales</taxon>
        <taxon>Streptomycetaceae</taxon>
        <taxon>Streptomyces</taxon>
    </lineage>
</organism>
<name>A0ABU6EZT9_9ACTN</name>
<sequence>MGVVTTGKRTMHLNSLAGLARRHRPRRPERAEAPRAGRTPPVRLSVPAGMTAPLGCDAVAVPEEFGRAMAKRLPRMGCVYADGAHWWWLVPSDSDVSLEWPAPACYTAGALVLDAPRPPALVHCPEGSVPYTPPIPLYLALCRVTGTTPVWSRSVGAS</sequence>
<evidence type="ECO:0000313" key="3">
    <source>
        <dbReference type="Proteomes" id="UP001354931"/>
    </source>
</evidence>
<evidence type="ECO:0000313" key="2">
    <source>
        <dbReference type="EMBL" id="MEB8337256.1"/>
    </source>
</evidence>
<feature type="region of interest" description="Disordered" evidence="1">
    <location>
        <begin position="1"/>
        <end position="44"/>
    </location>
</feature>
<dbReference type="RefSeq" id="WP_326014903.1">
    <property type="nucleotide sequence ID" value="NZ_JAOZYC010000038.1"/>
</dbReference>
<dbReference type="Proteomes" id="UP001354931">
    <property type="component" value="Unassembled WGS sequence"/>
</dbReference>